<dbReference type="PROSITE" id="PS50039">
    <property type="entry name" value="FORK_HEAD_3"/>
    <property type="match status" value="1"/>
</dbReference>
<evidence type="ECO:0000313" key="8">
    <source>
        <dbReference type="EMBL" id="PAA68970.1"/>
    </source>
</evidence>
<evidence type="ECO:0000256" key="3">
    <source>
        <dbReference type="ARBA" id="ARBA00023163"/>
    </source>
</evidence>
<feature type="region of interest" description="Disordered" evidence="6">
    <location>
        <begin position="422"/>
        <end position="454"/>
    </location>
</feature>
<dbReference type="Pfam" id="PF00250">
    <property type="entry name" value="Forkhead"/>
    <property type="match status" value="1"/>
</dbReference>
<dbReference type="GO" id="GO:0000981">
    <property type="term" value="F:DNA-binding transcription factor activity, RNA polymerase II-specific"/>
    <property type="evidence" value="ECO:0007669"/>
    <property type="project" value="TreeGrafter"/>
</dbReference>
<dbReference type="PROSITE" id="PS00657">
    <property type="entry name" value="FORK_HEAD_1"/>
    <property type="match status" value="1"/>
</dbReference>
<feature type="domain" description="Fork-head" evidence="7">
    <location>
        <begin position="62"/>
        <end position="140"/>
    </location>
</feature>
<evidence type="ECO:0000313" key="9">
    <source>
        <dbReference type="Proteomes" id="UP000215902"/>
    </source>
</evidence>
<dbReference type="InterPro" id="IPR030456">
    <property type="entry name" value="TF_fork_head_CS_2"/>
</dbReference>
<dbReference type="GO" id="GO:0005634">
    <property type="term" value="C:nucleus"/>
    <property type="evidence" value="ECO:0007669"/>
    <property type="project" value="UniProtKB-SubCell"/>
</dbReference>
<dbReference type="CDD" id="cd20024">
    <property type="entry name" value="FH_FOXJ2-like"/>
    <property type="match status" value="1"/>
</dbReference>
<dbReference type="PANTHER" id="PTHR46078:SF2">
    <property type="entry name" value="FORK-HEAD DOMAIN-CONTAINING PROTEIN"/>
    <property type="match status" value="1"/>
</dbReference>
<keyword evidence="4 5" id="KW-0539">Nucleus</keyword>
<dbReference type="FunFam" id="1.10.10.10:FF:000135">
    <property type="entry name" value="forkhead box protein G1"/>
    <property type="match status" value="1"/>
</dbReference>
<keyword evidence="9" id="KW-1185">Reference proteome</keyword>
<dbReference type="InterPro" id="IPR018122">
    <property type="entry name" value="TF_fork_head_CS_1"/>
</dbReference>
<name>A0A267F5C6_9PLAT</name>
<dbReference type="Proteomes" id="UP000215902">
    <property type="component" value="Unassembled WGS sequence"/>
</dbReference>
<dbReference type="InterPro" id="IPR001766">
    <property type="entry name" value="Fork_head_dom"/>
</dbReference>
<evidence type="ECO:0000256" key="6">
    <source>
        <dbReference type="SAM" id="MobiDB-lite"/>
    </source>
</evidence>
<comment type="subcellular location">
    <subcellularLocation>
        <location evidence="5">Nucleus</location>
    </subcellularLocation>
</comment>
<dbReference type="SUPFAM" id="SSF46785">
    <property type="entry name" value="Winged helix' DNA-binding domain"/>
    <property type="match status" value="1"/>
</dbReference>
<dbReference type="PROSITE" id="PS00658">
    <property type="entry name" value="FORK_HEAD_2"/>
    <property type="match status" value="1"/>
</dbReference>
<dbReference type="InterPro" id="IPR036388">
    <property type="entry name" value="WH-like_DNA-bd_sf"/>
</dbReference>
<organism evidence="8 9">
    <name type="scientific">Macrostomum lignano</name>
    <dbReference type="NCBI Taxonomy" id="282301"/>
    <lineage>
        <taxon>Eukaryota</taxon>
        <taxon>Metazoa</taxon>
        <taxon>Spiralia</taxon>
        <taxon>Lophotrochozoa</taxon>
        <taxon>Platyhelminthes</taxon>
        <taxon>Rhabditophora</taxon>
        <taxon>Macrostomorpha</taxon>
        <taxon>Macrostomida</taxon>
        <taxon>Macrostomidae</taxon>
        <taxon>Macrostomum</taxon>
    </lineage>
</organism>
<feature type="compositionally biased region" description="Gly residues" evidence="6">
    <location>
        <begin position="147"/>
        <end position="162"/>
    </location>
</feature>
<feature type="compositionally biased region" description="Pro residues" evidence="6">
    <location>
        <begin position="278"/>
        <end position="289"/>
    </location>
</feature>
<dbReference type="InterPro" id="IPR036390">
    <property type="entry name" value="WH_DNA-bd_sf"/>
</dbReference>
<dbReference type="Gene3D" id="1.10.10.10">
    <property type="entry name" value="Winged helix-like DNA-binding domain superfamily/Winged helix DNA-binding domain"/>
    <property type="match status" value="1"/>
</dbReference>
<evidence type="ECO:0000256" key="1">
    <source>
        <dbReference type="ARBA" id="ARBA00023015"/>
    </source>
</evidence>
<feature type="compositionally biased region" description="Low complexity" evidence="6">
    <location>
        <begin position="422"/>
        <end position="434"/>
    </location>
</feature>
<evidence type="ECO:0000256" key="2">
    <source>
        <dbReference type="ARBA" id="ARBA00023125"/>
    </source>
</evidence>
<keyword evidence="3" id="KW-0804">Transcription</keyword>
<dbReference type="SMART" id="SM00339">
    <property type="entry name" value="FH"/>
    <property type="match status" value="1"/>
</dbReference>
<dbReference type="AlphaFoldDB" id="A0A267F5C6"/>
<comment type="caution">
    <text evidence="8">The sequence shown here is derived from an EMBL/GenBank/DDBJ whole genome shotgun (WGS) entry which is preliminary data.</text>
</comment>
<keyword evidence="2 5" id="KW-0238">DNA-binding</keyword>
<evidence type="ECO:0000256" key="5">
    <source>
        <dbReference type="PROSITE-ProRule" id="PRU00089"/>
    </source>
</evidence>
<feature type="region of interest" description="Disordered" evidence="6">
    <location>
        <begin position="273"/>
        <end position="292"/>
    </location>
</feature>
<dbReference type="OrthoDB" id="10029558at2759"/>
<dbReference type="PANTHER" id="PTHR46078">
    <property type="entry name" value="FORKHEAD BOX PROTEIN J2 FAMILY MEMBER"/>
    <property type="match status" value="1"/>
</dbReference>
<gene>
    <name evidence="8" type="ORF">BOX15_Mlig028453g1</name>
</gene>
<keyword evidence="1" id="KW-0805">Transcription regulation</keyword>
<dbReference type="EMBL" id="NIVC01001360">
    <property type="protein sequence ID" value="PAA68970.1"/>
    <property type="molecule type" value="Genomic_DNA"/>
</dbReference>
<sequence length="454" mass="47869">MAELESSLTTMDWLSKIQPEVTRDPSHSLGGSLSLTKMSKIKVDNPSSQLLELQQDVNSDGKPPYSYANLIKFAINSSSGKKMTLKQIYEWISDTFPFYKESQNNGWKNSIRHNLSLNKCFMKVPRAKDDPGKGSYWCVDSGEAGEDSGGGLGASASGGTGGPIRHRRTRSEGRQLLQPYSPASERSSLDTSGIDVSRMPPPPRSAQQLEVSMGSLGSSTGGSAVAPLVRSHGNVQLLSAAFPPAAGEPATAAAAVVEPPVAPQPLMQPHQLAAPQQLQPPPPQPPPPSEQLDLSASFQALYQSVFADATSAAPQPPGGNFKLSESAAAAFDLWGSAAAPAGLPQETAAPAGDGCENLGASFSSFFPTIGLGEGNVDANPVPPVPPPESVTMATISGSSIPLPAHLLPRQQQLAQQQHFLPPQPLPQQQMHLPHSASAVPDVEDEPDFNWDSIM</sequence>
<evidence type="ECO:0000256" key="4">
    <source>
        <dbReference type="ARBA" id="ARBA00023242"/>
    </source>
</evidence>
<accession>A0A267F5C6</accession>
<feature type="DNA-binding region" description="Fork-head" evidence="5">
    <location>
        <begin position="62"/>
        <end position="140"/>
    </location>
</feature>
<evidence type="ECO:0000259" key="7">
    <source>
        <dbReference type="PROSITE" id="PS50039"/>
    </source>
</evidence>
<dbReference type="STRING" id="282301.A0A267F5C6"/>
<dbReference type="PRINTS" id="PR00053">
    <property type="entry name" value="FORKHEAD"/>
</dbReference>
<feature type="region of interest" description="Disordered" evidence="6">
    <location>
        <begin position="146"/>
        <end position="207"/>
    </location>
</feature>
<proteinExistence type="predicted"/>
<dbReference type="InterPro" id="IPR045912">
    <property type="entry name" value="FOXJ2/3-like"/>
</dbReference>
<reference evidence="8 9" key="1">
    <citation type="submission" date="2017-06" db="EMBL/GenBank/DDBJ databases">
        <title>A platform for efficient transgenesis in Macrostomum lignano, a flatworm model organism for stem cell research.</title>
        <authorList>
            <person name="Berezikov E."/>
        </authorList>
    </citation>
    <scope>NUCLEOTIDE SEQUENCE [LARGE SCALE GENOMIC DNA]</scope>
    <source>
        <strain evidence="8">DV1</strain>
        <tissue evidence="8">Whole organism</tissue>
    </source>
</reference>
<protein>
    <recommendedName>
        <fullName evidence="7">Fork-head domain-containing protein</fullName>
    </recommendedName>
</protein>
<dbReference type="GO" id="GO:0000978">
    <property type="term" value="F:RNA polymerase II cis-regulatory region sequence-specific DNA binding"/>
    <property type="evidence" value="ECO:0007669"/>
    <property type="project" value="TreeGrafter"/>
</dbReference>